<dbReference type="Proteomes" id="UP000014923">
    <property type="component" value="Unassembled WGS sequence"/>
</dbReference>
<feature type="domain" description="Zinc-ribbon 15" evidence="1">
    <location>
        <begin position="23"/>
        <end position="120"/>
    </location>
</feature>
<evidence type="ECO:0000313" key="3">
    <source>
        <dbReference type="Proteomes" id="UP000014923"/>
    </source>
</evidence>
<proteinExistence type="predicted"/>
<protein>
    <recommendedName>
        <fullName evidence="1">Zinc-ribbon 15 domain-containing protein</fullName>
    </recommendedName>
</protein>
<dbReference type="InterPro" id="IPR053281">
    <property type="entry name" value="Double_zinc_ribbon"/>
</dbReference>
<dbReference type="HOGENOM" id="CLU_138383_0_0_9"/>
<evidence type="ECO:0000259" key="1">
    <source>
        <dbReference type="Pfam" id="PF17032"/>
    </source>
</evidence>
<organism evidence="2 3">
    <name type="scientific">Thermobrachium celere DSM 8682</name>
    <dbReference type="NCBI Taxonomy" id="941824"/>
    <lineage>
        <taxon>Bacteria</taxon>
        <taxon>Bacillati</taxon>
        <taxon>Bacillota</taxon>
        <taxon>Clostridia</taxon>
        <taxon>Eubacteriales</taxon>
        <taxon>Clostridiaceae</taxon>
        <taxon>Thermobrachium</taxon>
    </lineage>
</organism>
<dbReference type="EMBL" id="CAVN010000088">
    <property type="protein sequence ID" value="CDF57541.1"/>
    <property type="molecule type" value="Genomic_DNA"/>
</dbReference>
<gene>
    <name evidence="2" type="ORF">TCEL_01455</name>
</gene>
<dbReference type="Pfam" id="PF17032">
    <property type="entry name" value="Zn_ribbon_15"/>
    <property type="match status" value="1"/>
</dbReference>
<comment type="caution">
    <text evidence="2">The sequence shown here is derived from an EMBL/GenBank/DDBJ whole genome shotgun (WGS) entry which is preliminary data.</text>
</comment>
<dbReference type="OrthoDB" id="4377018at2"/>
<dbReference type="PANTHER" id="PTHR36718">
    <property type="entry name" value="OS05G0435400 PROTEIN"/>
    <property type="match status" value="1"/>
</dbReference>
<name>R7RQE3_9CLOT</name>
<evidence type="ECO:0000313" key="2">
    <source>
        <dbReference type="EMBL" id="CDF57541.1"/>
    </source>
</evidence>
<dbReference type="PANTHER" id="PTHR36718:SF1">
    <property type="entry name" value="DOUBLE ZINC RIBBON PROTEIN MJ0416"/>
    <property type="match status" value="1"/>
</dbReference>
<keyword evidence="3" id="KW-1185">Reference proteome</keyword>
<reference evidence="2" key="1">
    <citation type="submission" date="2013-03" db="EMBL/GenBank/DDBJ databases">
        <title>Draft genome sequence of the hydrogen-ethanol-producing anaerobic alkalithermophilic Caloramator celere.</title>
        <authorList>
            <person name="Ciranna A."/>
            <person name="Larjo A."/>
            <person name="Kivisto A."/>
            <person name="Santala V."/>
            <person name="Roos C."/>
            <person name="Karp M."/>
        </authorList>
    </citation>
    <scope>NUCLEOTIDE SEQUENCE [LARGE SCALE GENOMIC DNA]</scope>
    <source>
        <strain evidence="2">DSM 8682</strain>
    </source>
</reference>
<accession>R7RQE3</accession>
<dbReference type="eggNOG" id="ENOG50322FX">
    <property type="taxonomic scope" value="Bacteria"/>
</dbReference>
<dbReference type="RefSeq" id="WP_018660788.1">
    <property type="nucleotide sequence ID" value="NZ_HF952018.1"/>
</dbReference>
<sequence>MFFIGIFGIENKEEHIRDINAKICKSCGQYTTYRLYKTYSYFHFFFIKLFKFNENYYAVSRCCNRLFEVPHSIGKNIEKGLQNDIEEKDLIEINMGYNEGVCPNCKNLIHPSFEFCPYCGTKLH</sequence>
<dbReference type="InterPro" id="IPR031493">
    <property type="entry name" value="Zinc_ribbon_15"/>
</dbReference>
<dbReference type="AlphaFoldDB" id="R7RQE3"/>